<evidence type="ECO:0000313" key="1">
    <source>
        <dbReference type="EMBL" id="WTZ14331.1"/>
    </source>
</evidence>
<dbReference type="EMBL" id="CP109546">
    <property type="protein sequence ID" value="WTZ14331.1"/>
    <property type="molecule type" value="Genomic_DNA"/>
</dbReference>
<sequence length="136" mass="14844">MVLRNIPLKWSRTHRTRLEKAAGVAQVNLLCTALTWKLLRVQAATQWSTVKFPGEAKEGTKDGEMLRIPLTGPQLAQLVERTLWGTLPMSAQTPGHRALYQRTYDAAAAVLDGVDLSVADGAAVPDIIIDARIATE</sequence>
<dbReference type="AlphaFoldDB" id="A0AAU3I9X0"/>
<reference evidence="1" key="1">
    <citation type="submission" date="2022-10" db="EMBL/GenBank/DDBJ databases">
        <title>The complete genomes of actinobacterial strains from the NBC collection.</title>
        <authorList>
            <person name="Joergensen T.S."/>
            <person name="Alvarez Arevalo M."/>
            <person name="Sterndorff E.B."/>
            <person name="Faurdal D."/>
            <person name="Vuksanovic O."/>
            <person name="Mourched A.-S."/>
            <person name="Charusanti P."/>
            <person name="Shaw S."/>
            <person name="Blin K."/>
            <person name="Weber T."/>
        </authorList>
    </citation>
    <scope>NUCLEOTIDE SEQUENCE</scope>
    <source>
        <strain evidence="1">NBC_01393</strain>
    </source>
</reference>
<name>A0AAU3I9X0_9ACTN</name>
<accession>A0AAU3I9X0</accession>
<gene>
    <name evidence="1" type="ORF">OG699_44130</name>
</gene>
<proteinExistence type="predicted"/>
<organism evidence="1">
    <name type="scientific">Streptomyces sp. NBC_01393</name>
    <dbReference type="NCBI Taxonomy" id="2903851"/>
    <lineage>
        <taxon>Bacteria</taxon>
        <taxon>Bacillati</taxon>
        <taxon>Actinomycetota</taxon>
        <taxon>Actinomycetes</taxon>
        <taxon>Kitasatosporales</taxon>
        <taxon>Streptomycetaceae</taxon>
        <taxon>Streptomyces</taxon>
    </lineage>
</organism>
<protein>
    <submittedName>
        <fullName evidence="1">Uncharacterized protein</fullName>
    </submittedName>
</protein>